<reference evidence="2 3" key="1">
    <citation type="journal article" date="2018" name="Sci. Rep.">
        <title>Rhizobium tumorigenes sp. nov., a novel plant tumorigenic bacterium isolated from cane gall tumors on thornless blackberry.</title>
        <authorList>
            <person name="Kuzmanovi N."/>
            <person name="Smalla K."/>
            <person name="Gronow S."/>
            <person name="PuBawska J."/>
        </authorList>
    </citation>
    <scope>NUCLEOTIDE SEQUENCE [LARGE SCALE GENOMIC DNA]</scope>
    <source>
        <strain evidence="2 3">CCBAU 85046</strain>
    </source>
</reference>
<dbReference type="GO" id="GO:0006355">
    <property type="term" value="P:regulation of DNA-templated transcription"/>
    <property type="evidence" value="ECO:0007669"/>
    <property type="project" value="InterPro"/>
</dbReference>
<dbReference type="InterPro" id="IPR013321">
    <property type="entry name" value="Arc_rbn_hlx_hlx"/>
</dbReference>
<dbReference type="RefSeq" id="WP_111158466.1">
    <property type="nucleotide sequence ID" value="NZ_PCDP01000001.1"/>
</dbReference>
<dbReference type="Pfam" id="PF03693">
    <property type="entry name" value="ParD_antitoxin"/>
    <property type="match status" value="1"/>
</dbReference>
<dbReference type="SUPFAM" id="SSF47598">
    <property type="entry name" value="Ribbon-helix-helix"/>
    <property type="match status" value="1"/>
</dbReference>
<evidence type="ECO:0000256" key="1">
    <source>
        <dbReference type="ARBA" id="ARBA00008580"/>
    </source>
</evidence>
<dbReference type="AlphaFoldDB" id="A0A2W4CYB4"/>
<comment type="similarity">
    <text evidence="1">Belongs to the ParD antitoxin family.</text>
</comment>
<sequence length="86" mass="9916">MNEKLSITLPSEMVTAIKSRVESGSYASTSEVFRAAVRVWLRQEEEYEERIASIRARVQASLDDPRPNLSGKEVKQQLNAFFEKRR</sequence>
<dbReference type="Gene3D" id="6.20.450.20">
    <property type="match status" value="1"/>
</dbReference>
<dbReference type="PANTHER" id="PTHR36582:SF2">
    <property type="entry name" value="ANTITOXIN PARD"/>
    <property type="match status" value="1"/>
</dbReference>
<dbReference type="InterPro" id="IPR022789">
    <property type="entry name" value="ParD"/>
</dbReference>
<organism evidence="2 3">
    <name type="scientific">Rhizobium tubonense</name>
    <dbReference type="NCBI Taxonomy" id="484088"/>
    <lineage>
        <taxon>Bacteria</taxon>
        <taxon>Pseudomonadati</taxon>
        <taxon>Pseudomonadota</taxon>
        <taxon>Alphaproteobacteria</taxon>
        <taxon>Hyphomicrobiales</taxon>
        <taxon>Rhizobiaceae</taxon>
        <taxon>Rhizobium/Agrobacterium group</taxon>
        <taxon>Rhizobium</taxon>
    </lineage>
</organism>
<evidence type="ECO:0000313" key="3">
    <source>
        <dbReference type="Proteomes" id="UP000248925"/>
    </source>
</evidence>
<dbReference type="Proteomes" id="UP000248925">
    <property type="component" value="Unassembled WGS sequence"/>
</dbReference>
<accession>A0A2W4CYB4</accession>
<evidence type="ECO:0000313" key="2">
    <source>
        <dbReference type="EMBL" id="PZM17139.1"/>
    </source>
</evidence>
<dbReference type="CDD" id="cd22231">
    <property type="entry name" value="RHH_NikR_HicB-like"/>
    <property type="match status" value="1"/>
</dbReference>
<protein>
    <submittedName>
        <fullName evidence="2">Type II toxin-antitoxin system ParD family antitoxin</fullName>
    </submittedName>
</protein>
<dbReference type="Gene3D" id="1.10.1220.10">
    <property type="entry name" value="Met repressor-like"/>
    <property type="match status" value="1"/>
</dbReference>
<proteinExistence type="inferred from homology"/>
<dbReference type="EMBL" id="PCDP01000001">
    <property type="protein sequence ID" value="PZM17139.1"/>
    <property type="molecule type" value="Genomic_DNA"/>
</dbReference>
<gene>
    <name evidence="2" type="ORF">CPY51_02600</name>
</gene>
<dbReference type="InterPro" id="IPR010985">
    <property type="entry name" value="Ribbon_hlx_hlx"/>
</dbReference>
<comment type="caution">
    <text evidence="2">The sequence shown here is derived from an EMBL/GenBank/DDBJ whole genome shotgun (WGS) entry which is preliminary data.</text>
</comment>
<name>A0A2W4CYB4_9HYPH</name>
<dbReference type="OrthoDB" id="291307at2"/>
<dbReference type="PANTHER" id="PTHR36582">
    <property type="entry name" value="ANTITOXIN PARD"/>
    <property type="match status" value="1"/>
</dbReference>
<keyword evidence="3" id="KW-1185">Reference proteome</keyword>